<proteinExistence type="inferred from homology"/>
<dbReference type="EMBL" id="MFJY01000033">
    <property type="protein sequence ID" value="OGG27895.1"/>
    <property type="molecule type" value="Genomic_DNA"/>
</dbReference>
<reference evidence="15 16" key="1">
    <citation type="journal article" date="2016" name="Nat. Commun.">
        <title>Thousands of microbial genomes shed light on interconnected biogeochemical processes in an aquifer system.</title>
        <authorList>
            <person name="Anantharaman K."/>
            <person name="Brown C.T."/>
            <person name="Hug L.A."/>
            <person name="Sharon I."/>
            <person name="Castelle C.J."/>
            <person name="Probst A.J."/>
            <person name="Thomas B.C."/>
            <person name="Singh A."/>
            <person name="Wilkins M.J."/>
            <person name="Karaoz U."/>
            <person name="Brodie E.L."/>
            <person name="Williams K.H."/>
            <person name="Hubbard S.S."/>
            <person name="Banfield J.F."/>
        </authorList>
    </citation>
    <scope>NUCLEOTIDE SEQUENCE [LARGE SCALE GENOMIC DNA]</scope>
</reference>
<name>A0A1F6AT68_9BACT</name>
<dbReference type="InterPro" id="IPR008915">
    <property type="entry name" value="Peptidase_M50"/>
</dbReference>
<feature type="transmembrane region" description="Helical" evidence="13">
    <location>
        <begin position="132"/>
        <end position="161"/>
    </location>
</feature>
<feature type="transmembrane region" description="Helical" evidence="13">
    <location>
        <begin position="12"/>
        <end position="33"/>
    </location>
</feature>
<protein>
    <recommendedName>
        <fullName evidence="14">Peptidase M50 domain-containing protein</fullName>
    </recommendedName>
</protein>
<comment type="subcellular location">
    <subcellularLocation>
        <location evidence="2">Cell membrane</location>
        <topology evidence="2">Multi-pass membrane protein</topology>
    </subcellularLocation>
</comment>
<evidence type="ECO:0000256" key="3">
    <source>
        <dbReference type="ARBA" id="ARBA00007931"/>
    </source>
</evidence>
<evidence type="ECO:0000256" key="8">
    <source>
        <dbReference type="ARBA" id="ARBA00022801"/>
    </source>
</evidence>
<feature type="domain" description="Peptidase M50" evidence="14">
    <location>
        <begin position="16"/>
        <end position="181"/>
    </location>
</feature>
<keyword evidence="8" id="KW-0378">Hydrolase</keyword>
<gene>
    <name evidence="15" type="ORF">A3A64_04165</name>
</gene>
<dbReference type="Proteomes" id="UP000178305">
    <property type="component" value="Unassembled WGS sequence"/>
</dbReference>
<keyword evidence="7" id="KW-0479">Metal-binding</keyword>
<accession>A0A1F6AT68</accession>
<dbReference type="AlphaFoldDB" id="A0A1F6AT68"/>
<evidence type="ECO:0000256" key="9">
    <source>
        <dbReference type="ARBA" id="ARBA00022833"/>
    </source>
</evidence>
<evidence type="ECO:0000256" key="12">
    <source>
        <dbReference type="ARBA" id="ARBA00023136"/>
    </source>
</evidence>
<dbReference type="PANTHER" id="PTHR35864">
    <property type="entry name" value="ZINC METALLOPROTEASE MJ0611-RELATED"/>
    <property type="match status" value="1"/>
</dbReference>
<dbReference type="CDD" id="cd06158">
    <property type="entry name" value="S2P-M50_like_1"/>
    <property type="match status" value="1"/>
</dbReference>
<evidence type="ECO:0000256" key="1">
    <source>
        <dbReference type="ARBA" id="ARBA00001947"/>
    </source>
</evidence>
<evidence type="ECO:0000256" key="10">
    <source>
        <dbReference type="ARBA" id="ARBA00022989"/>
    </source>
</evidence>
<keyword evidence="5" id="KW-0645">Protease</keyword>
<feature type="transmembrane region" description="Helical" evidence="13">
    <location>
        <begin position="189"/>
        <end position="206"/>
    </location>
</feature>
<comment type="caution">
    <text evidence="15">The sequence shown here is derived from an EMBL/GenBank/DDBJ whole genome shotgun (WGS) entry which is preliminary data.</text>
</comment>
<evidence type="ECO:0000256" key="4">
    <source>
        <dbReference type="ARBA" id="ARBA00022475"/>
    </source>
</evidence>
<dbReference type="GO" id="GO:0006508">
    <property type="term" value="P:proteolysis"/>
    <property type="evidence" value="ECO:0007669"/>
    <property type="project" value="UniProtKB-KW"/>
</dbReference>
<evidence type="ECO:0000256" key="5">
    <source>
        <dbReference type="ARBA" id="ARBA00022670"/>
    </source>
</evidence>
<evidence type="ECO:0000313" key="15">
    <source>
        <dbReference type="EMBL" id="OGG27895.1"/>
    </source>
</evidence>
<dbReference type="InterPro" id="IPR044537">
    <property type="entry name" value="Rip2-like"/>
</dbReference>
<evidence type="ECO:0000256" key="13">
    <source>
        <dbReference type="SAM" id="Phobius"/>
    </source>
</evidence>
<feature type="transmembrane region" description="Helical" evidence="13">
    <location>
        <begin position="53"/>
        <end position="76"/>
    </location>
</feature>
<evidence type="ECO:0000256" key="6">
    <source>
        <dbReference type="ARBA" id="ARBA00022692"/>
    </source>
</evidence>
<dbReference type="GO" id="GO:0008237">
    <property type="term" value="F:metallopeptidase activity"/>
    <property type="evidence" value="ECO:0007669"/>
    <property type="project" value="UniProtKB-KW"/>
</dbReference>
<keyword evidence="4" id="KW-1003">Cell membrane</keyword>
<keyword evidence="11" id="KW-0482">Metalloprotease</keyword>
<sequence>MYGQLSTSPVGFILGLLALIIAITVHEFAHAYAAERLGDPTPRLMGRLTLNPLAHLDRVGSAVFLFLLLSGSRFVFGWGKPVQFDPFNLRHPRRDGAIISIAGPTANILTAIAASILLQLLFSFRVALLSNWIIGLLVYLLIGLLQPVIILNVVLAVFNLIPIHPLDGFKIVEGILPEENARQWKELEGYGMIFLILLIFPIFGSPSPISRLISPVINFLLSLLLPTAPLI</sequence>
<dbReference type="GO" id="GO:0046872">
    <property type="term" value="F:metal ion binding"/>
    <property type="evidence" value="ECO:0007669"/>
    <property type="project" value="UniProtKB-KW"/>
</dbReference>
<organism evidence="15 16">
    <name type="scientific">Candidatus Gottesmanbacteria bacterium RIFCSPLOWO2_01_FULL_48_11</name>
    <dbReference type="NCBI Taxonomy" id="1798395"/>
    <lineage>
        <taxon>Bacteria</taxon>
        <taxon>Candidatus Gottesmaniibacteriota</taxon>
    </lineage>
</organism>
<keyword evidence="12 13" id="KW-0472">Membrane</keyword>
<evidence type="ECO:0000259" key="14">
    <source>
        <dbReference type="Pfam" id="PF02163"/>
    </source>
</evidence>
<keyword evidence="9" id="KW-0862">Zinc</keyword>
<evidence type="ECO:0000313" key="16">
    <source>
        <dbReference type="Proteomes" id="UP000178305"/>
    </source>
</evidence>
<dbReference type="Pfam" id="PF02163">
    <property type="entry name" value="Peptidase_M50"/>
    <property type="match status" value="1"/>
</dbReference>
<evidence type="ECO:0000256" key="11">
    <source>
        <dbReference type="ARBA" id="ARBA00023049"/>
    </source>
</evidence>
<comment type="cofactor">
    <cofactor evidence="1">
        <name>Zn(2+)</name>
        <dbReference type="ChEBI" id="CHEBI:29105"/>
    </cofactor>
</comment>
<feature type="transmembrane region" description="Helical" evidence="13">
    <location>
        <begin position="97"/>
        <end position="120"/>
    </location>
</feature>
<evidence type="ECO:0000256" key="2">
    <source>
        <dbReference type="ARBA" id="ARBA00004651"/>
    </source>
</evidence>
<dbReference type="PANTHER" id="PTHR35864:SF1">
    <property type="entry name" value="ZINC METALLOPROTEASE YWHC-RELATED"/>
    <property type="match status" value="1"/>
</dbReference>
<evidence type="ECO:0000256" key="7">
    <source>
        <dbReference type="ARBA" id="ARBA00022723"/>
    </source>
</evidence>
<keyword evidence="10 13" id="KW-1133">Transmembrane helix</keyword>
<dbReference type="GO" id="GO:0005886">
    <property type="term" value="C:plasma membrane"/>
    <property type="evidence" value="ECO:0007669"/>
    <property type="project" value="UniProtKB-SubCell"/>
</dbReference>
<comment type="similarity">
    <text evidence="3">Belongs to the peptidase M50B family.</text>
</comment>
<dbReference type="InterPro" id="IPR052348">
    <property type="entry name" value="Metallopeptidase_M50B"/>
</dbReference>
<keyword evidence="6 13" id="KW-0812">Transmembrane</keyword>